<organism evidence="11 12">
    <name type="scientific">Pseudoalteromonas luteoviolacea</name>
    <dbReference type="NCBI Taxonomy" id="43657"/>
    <lineage>
        <taxon>Bacteria</taxon>
        <taxon>Pseudomonadati</taxon>
        <taxon>Pseudomonadota</taxon>
        <taxon>Gammaproteobacteria</taxon>
        <taxon>Alteromonadales</taxon>
        <taxon>Pseudoalteromonadaceae</taxon>
        <taxon>Pseudoalteromonas</taxon>
    </lineage>
</organism>
<dbReference type="GO" id="GO:0031071">
    <property type="term" value="F:cysteine desulfurase activity"/>
    <property type="evidence" value="ECO:0007669"/>
    <property type="project" value="UniProtKB-EC"/>
</dbReference>
<dbReference type="InterPro" id="IPR000192">
    <property type="entry name" value="Aminotrans_V_dom"/>
</dbReference>
<keyword evidence="6" id="KW-0408">Iron</keyword>
<dbReference type="CDD" id="cd00158">
    <property type="entry name" value="RHOD"/>
    <property type="match status" value="1"/>
</dbReference>
<evidence type="ECO:0000256" key="8">
    <source>
        <dbReference type="ARBA" id="ARBA00050776"/>
    </source>
</evidence>
<comment type="similarity">
    <text evidence="2">Belongs to the class-V pyridoxal-phosphate-dependent aminotransferase family. NifS/IscS subfamily.</text>
</comment>
<dbReference type="InterPro" id="IPR036873">
    <property type="entry name" value="Rhodanese-like_dom_sf"/>
</dbReference>
<dbReference type="Gene3D" id="3.90.1150.10">
    <property type="entry name" value="Aspartate Aminotransferase, domain 1"/>
    <property type="match status" value="1"/>
</dbReference>
<evidence type="ECO:0000256" key="5">
    <source>
        <dbReference type="ARBA" id="ARBA00022898"/>
    </source>
</evidence>
<protein>
    <recommendedName>
        <fullName evidence="3">cysteine desulfurase</fullName>
        <ecNumber evidence="3">2.8.1.7</ecNumber>
    </recommendedName>
</protein>
<dbReference type="InterPro" id="IPR001763">
    <property type="entry name" value="Rhodanese-like_dom"/>
</dbReference>
<feature type="domain" description="Rhodanese" evidence="10">
    <location>
        <begin position="574"/>
        <end position="675"/>
    </location>
</feature>
<dbReference type="InterPro" id="IPR015424">
    <property type="entry name" value="PyrdxlP-dep_Trfase"/>
</dbReference>
<dbReference type="EMBL" id="MAUJ01000001">
    <property type="protein sequence ID" value="OCQ23470.1"/>
    <property type="molecule type" value="Genomic_DNA"/>
</dbReference>
<reference evidence="12" key="1">
    <citation type="submission" date="2016-07" db="EMBL/GenBank/DDBJ databases">
        <authorList>
            <person name="Florea S."/>
            <person name="Webb J.S."/>
            <person name="Jaromczyk J."/>
            <person name="Schardl C.L."/>
        </authorList>
    </citation>
    <scope>NUCLEOTIDE SEQUENCE [LARGE SCALE GENOMIC DNA]</scope>
    <source>
        <strain evidence="12">IPB1</strain>
    </source>
</reference>
<dbReference type="InterPro" id="IPR020578">
    <property type="entry name" value="Aminotrans_V_PyrdxlP_BS"/>
</dbReference>
<dbReference type="PANTHER" id="PTHR11601">
    <property type="entry name" value="CYSTEINE DESULFURYLASE FAMILY MEMBER"/>
    <property type="match status" value="1"/>
</dbReference>
<evidence type="ECO:0000259" key="10">
    <source>
        <dbReference type="PROSITE" id="PS50206"/>
    </source>
</evidence>
<dbReference type="Gene3D" id="1.10.260.50">
    <property type="match status" value="1"/>
</dbReference>
<comment type="catalytic activity">
    <reaction evidence="8">
        <text>(sulfur carrier)-H + L-cysteine = (sulfur carrier)-SH + L-alanine</text>
        <dbReference type="Rhea" id="RHEA:43892"/>
        <dbReference type="Rhea" id="RHEA-COMP:14737"/>
        <dbReference type="Rhea" id="RHEA-COMP:14739"/>
        <dbReference type="ChEBI" id="CHEBI:29917"/>
        <dbReference type="ChEBI" id="CHEBI:35235"/>
        <dbReference type="ChEBI" id="CHEBI:57972"/>
        <dbReference type="ChEBI" id="CHEBI:64428"/>
        <dbReference type="EC" id="2.8.1.7"/>
    </reaction>
</comment>
<sequence length="685" mass="75355">MIQPQSLQPIYLDANATTPVLEPIATKVMNAMMNNFGNPSSAHITGVKAKRLLEETRSLGRDLIGTQTGELLFTSGATEGIQTAVVSAISGYLENEHLKYESPVLLYGATEHKAVPNTLVHWNKMLGLNARILEIPVDNLGLLDHHFIAEHVQQAVMICTMAVNNETGVVQNLTALEETIRAVNKNAAWLVDCVQALGKIPLVMDSTSIDYAPFSGHKLYAPKGIGFLYIRSGRPYTPFIAGGGQESGMRSGTENLPGIVGLKALFELLKSDDSAFHSSTQLQAHRALFIEALNDTFEVVSYHSELALSVATTINFSVPYLTSKEIMDLFDAVGIRVSGGSACSAGATSSFVLEAMKLGHWECENAVRLSFGPADDSEFIAMACESIRSVKSSLQKMYLRGCGESKSMLPNCIGLTQLVYGSQSCWLYVTENSEAFVYNPIERIIPKLSRIILTQDLKCKAILLKNDSEEQKYARNNLLTSLGQHTLSDKVQSYNNQKWALVEERGNDTVSYLLKVRGKSTVRFSEDVSTCLFSRELTCSSKGASFEFAASEKNAAQPSLVGCNTIEEAKLWLSDTEAKILDVREQTEHDASIEHIKALFELSDSSRVINIPRSRLANAFLENELDANMAYLLICRTGTRSKSTLQALTVSGFMRLENLNGGLRWIDSAKLRLFRGWACTFTNYN</sequence>
<dbReference type="InterPro" id="IPR015421">
    <property type="entry name" value="PyrdxlP-dep_Trfase_major"/>
</dbReference>
<comment type="cofactor">
    <cofactor evidence="1 9">
        <name>pyridoxal 5'-phosphate</name>
        <dbReference type="ChEBI" id="CHEBI:597326"/>
    </cofactor>
</comment>
<evidence type="ECO:0000256" key="3">
    <source>
        <dbReference type="ARBA" id="ARBA00012239"/>
    </source>
</evidence>
<dbReference type="OrthoDB" id="9808002at2"/>
<dbReference type="Pfam" id="PF00266">
    <property type="entry name" value="Aminotran_5"/>
    <property type="match status" value="1"/>
</dbReference>
<evidence type="ECO:0000256" key="4">
    <source>
        <dbReference type="ARBA" id="ARBA00022723"/>
    </source>
</evidence>
<keyword evidence="4" id="KW-0479">Metal-binding</keyword>
<keyword evidence="5" id="KW-0663">Pyridoxal phosphate</keyword>
<evidence type="ECO:0000256" key="7">
    <source>
        <dbReference type="ARBA" id="ARBA00023014"/>
    </source>
</evidence>
<accession>A0A1C0TVX7</accession>
<dbReference type="GO" id="GO:0046872">
    <property type="term" value="F:metal ion binding"/>
    <property type="evidence" value="ECO:0007669"/>
    <property type="project" value="UniProtKB-KW"/>
</dbReference>
<dbReference type="RefSeq" id="WP_065789488.1">
    <property type="nucleotide sequence ID" value="NZ_MAUJ01000001.1"/>
</dbReference>
<name>A0A1C0TVX7_9GAMM</name>
<dbReference type="SUPFAM" id="SSF53383">
    <property type="entry name" value="PLP-dependent transferases"/>
    <property type="match status" value="1"/>
</dbReference>
<dbReference type="GO" id="GO:0051536">
    <property type="term" value="F:iron-sulfur cluster binding"/>
    <property type="evidence" value="ECO:0007669"/>
    <property type="project" value="UniProtKB-KW"/>
</dbReference>
<gene>
    <name evidence="11" type="ORF">A7985_05900</name>
</gene>
<dbReference type="PROSITE" id="PS50206">
    <property type="entry name" value="RHODANESE_3"/>
    <property type="match status" value="1"/>
</dbReference>
<dbReference type="Proteomes" id="UP000093366">
    <property type="component" value="Unassembled WGS sequence"/>
</dbReference>
<evidence type="ECO:0000313" key="11">
    <source>
        <dbReference type="EMBL" id="OCQ23470.1"/>
    </source>
</evidence>
<evidence type="ECO:0000256" key="1">
    <source>
        <dbReference type="ARBA" id="ARBA00001933"/>
    </source>
</evidence>
<dbReference type="PROSITE" id="PS00595">
    <property type="entry name" value="AA_TRANSFER_CLASS_5"/>
    <property type="match status" value="1"/>
</dbReference>
<dbReference type="AlphaFoldDB" id="A0A1C0TVX7"/>
<dbReference type="Pfam" id="PF00581">
    <property type="entry name" value="Rhodanese"/>
    <property type="match status" value="1"/>
</dbReference>
<evidence type="ECO:0000313" key="12">
    <source>
        <dbReference type="Proteomes" id="UP000093366"/>
    </source>
</evidence>
<dbReference type="PANTHER" id="PTHR11601:SF34">
    <property type="entry name" value="CYSTEINE DESULFURASE"/>
    <property type="match status" value="1"/>
</dbReference>
<dbReference type="SUPFAM" id="SSF52821">
    <property type="entry name" value="Rhodanese/Cell cycle control phosphatase"/>
    <property type="match status" value="1"/>
</dbReference>
<dbReference type="InterPro" id="IPR015422">
    <property type="entry name" value="PyrdxlP-dep_Trfase_small"/>
</dbReference>
<evidence type="ECO:0000256" key="2">
    <source>
        <dbReference type="ARBA" id="ARBA00006490"/>
    </source>
</evidence>
<proteinExistence type="inferred from homology"/>
<comment type="caution">
    <text evidence="11">The sequence shown here is derived from an EMBL/GenBank/DDBJ whole genome shotgun (WGS) entry which is preliminary data.</text>
</comment>
<evidence type="ECO:0000256" key="6">
    <source>
        <dbReference type="ARBA" id="ARBA00023004"/>
    </source>
</evidence>
<dbReference type="Gene3D" id="3.40.640.10">
    <property type="entry name" value="Type I PLP-dependent aspartate aminotransferase-like (Major domain)"/>
    <property type="match status" value="1"/>
</dbReference>
<evidence type="ECO:0000256" key="9">
    <source>
        <dbReference type="RuleBase" id="RU004504"/>
    </source>
</evidence>
<keyword evidence="7" id="KW-0411">Iron-sulfur</keyword>
<dbReference type="Gene3D" id="3.40.250.10">
    <property type="entry name" value="Rhodanese-like domain"/>
    <property type="match status" value="1"/>
</dbReference>
<dbReference type="EC" id="2.8.1.7" evidence="3"/>